<dbReference type="GO" id="GO:0016740">
    <property type="term" value="F:transferase activity"/>
    <property type="evidence" value="ECO:0007669"/>
    <property type="project" value="UniProtKB-KW"/>
</dbReference>
<dbReference type="Pfam" id="PF18765">
    <property type="entry name" value="Polbeta"/>
    <property type="match status" value="1"/>
</dbReference>
<accession>A0A364NV33</accession>
<feature type="domain" description="Polymerase beta nucleotidyltransferase" evidence="1">
    <location>
        <begin position="28"/>
        <end position="95"/>
    </location>
</feature>
<keyword evidence="2" id="KW-0808">Transferase</keyword>
<gene>
    <name evidence="2" type="ORF">CU669_15945</name>
</gene>
<evidence type="ECO:0000313" key="3">
    <source>
        <dbReference type="Proteomes" id="UP000251075"/>
    </source>
</evidence>
<dbReference type="OrthoDB" id="9809668at2"/>
<protein>
    <submittedName>
        <fullName evidence="2">Nucleotidyltransferase domain-containing protein</fullName>
    </submittedName>
</protein>
<organism evidence="2 3">
    <name type="scientific">Paramagnetospirillum kuznetsovii</name>
    <dbReference type="NCBI Taxonomy" id="2053833"/>
    <lineage>
        <taxon>Bacteria</taxon>
        <taxon>Pseudomonadati</taxon>
        <taxon>Pseudomonadota</taxon>
        <taxon>Alphaproteobacteria</taxon>
        <taxon>Rhodospirillales</taxon>
        <taxon>Magnetospirillaceae</taxon>
        <taxon>Paramagnetospirillum</taxon>
    </lineage>
</organism>
<keyword evidence="3" id="KW-1185">Reference proteome</keyword>
<comment type="caution">
    <text evidence="2">The sequence shown here is derived from an EMBL/GenBank/DDBJ whole genome shotgun (WGS) entry which is preliminary data.</text>
</comment>
<sequence length="101" mass="11132">MMTEARRRWIEEARLRVTHAALPFGARVWLFGSCARGDASRFSDIDIAVEAKARLSGMARAAIDEAIESSCIPCDVDVVDLADVSDTFRARVMAEAVEWTA</sequence>
<evidence type="ECO:0000259" key="1">
    <source>
        <dbReference type="Pfam" id="PF18765"/>
    </source>
</evidence>
<dbReference type="InterPro" id="IPR043519">
    <property type="entry name" value="NT_sf"/>
</dbReference>
<name>A0A364NV33_9PROT</name>
<evidence type="ECO:0000313" key="2">
    <source>
        <dbReference type="EMBL" id="RAU20922.1"/>
    </source>
</evidence>
<dbReference type="RefSeq" id="WP_112146493.1">
    <property type="nucleotide sequence ID" value="NZ_PGTO01000015.1"/>
</dbReference>
<dbReference type="Proteomes" id="UP000251075">
    <property type="component" value="Unassembled WGS sequence"/>
</dbReference>
<dbReference type="EMBL" id="PGTO01000015">
    <property type="protein sequence ID" value="RAU20922.1"/>
    <property type="molecule type" value="Genomic_DNA"/>
</dbReference>
<dbReference type="InterPro" id="IPR041633">
    <property type="entry name" value="Polbeta"/>
</dbReference>
<dbReference type="SUPFAM" id="SSF81301">
    <property type="entry name" value="Nucleotidyltransferase"/>
    <property type="match status" value="1"/>
</dbReference>
<reference evidence="2 3" key="1">
    <citation type="submission" date="2017-11" db="EMBL/GenBank/DDBJ databases">
        <title>Draft genome sequence of magnetotactic bacterium Magnetospirillum kuznetsovii LBB-42.</title>
        <authorList>
            <person name="Grouzdev D.S."/>
            <person name="Rysina M.S."/>
            <person name="Baslerov R.V."/>
            <person name="Koziaeva V."/>
        </authorList>
    </citation>
    <scope>NUCLEOTIDE SEQUENCE [LARGE SCALE GENOMIC DNA]</scope>
    <source>
        <strain evidence="2 3">LBB-42</strain>
    </source>
</reference>
<dbReference type="CDD" id="cd05403">
    <property type="entry name" value="NT_KNTase_like"/>
    <property type="match status" value="1"/>
</dbReference>
<proteinExistence type="predicted"/>
<dbReference type="AlphaFoldDB" id="A0A364NV33"/>
<dbReference type="Gene3D" id="3.30.460.10">
    <property type="entry name" value="Beta Polymerase, domain 2"/>
    <property type="match status" value="1"/>
</dbReference>